<organism evidence="1 2">
    <name type="scientific">Dioscorea zingiberensis</name>
    <dbReference type="NCBI Taxonomy" id="325984"/>
    <lineage>
        <taxon>Eukaryota</taxon>
        <taxon>Viridiplantae</taxon>
        <taxon>Streptophyta</taxon>
        <taxon>Embryophyta</taxon>
        <taxon>Tracheophyta</taxon>
        <taxon>Spermatophyta</taxon>
        <taxon>Magnoliopsida</taxon>
        <taxon>Liliopsida</taxon>
        <taxon>Dioscoreales</taxon>
        <taxon>Dioscoreaceae</taxon>
        <taxon>Dioscorea</taxon>
    </lineage>
</organism>
<reference evidence="1" key="2">
    <citation type="journal article" date="2022" name="Hortic Res">
        <title>The genome of Dioscorea zingiberensis sheds light on the biosynthesis, origin and evolution of the medicinally important diosgenin saponins.</title>
        <authorList>
            <person name="Li Y."/>
            <person name="Tan C."/>
            <person name="Li Z."/>
            <person name="Guo J."/>
            <person name="Li S."/>
            <person name="Chen X."/>
            <person name="Wang C."/>
            <person name="Dai X."/>
            <person name="Yang H."/>
            <person name="Song W."/>
            <person name="Hou L."/>
            <person name="Xu J."/>
            <person name="Tong Z."/>
            <person name="Xu A."/>
            <person name="Yuan X."/>
            <person name="Wang W."/>
            <person name="Yang Q."/>
            <person name="Chen L."/>
            <person name="Sun Z."/>
            <person name="Wang K."/>
            <person name="Pan B."/>
            <person name="Chen J."/>
            <person name="Bao Y."/>
            <person name="Liu F."/>
            <person name="Qi X."/>
            <person name="Gang D.R."/>
            <person name="Wen J."/>
            <person name="Li J."/>
        </authorList>
    </citation>
    <scope>NUCLEOTIDE SEQUENCE</scope>
    <source>
        <strain evidence="1">Dzin_1.0</strain>
    </source>
</reference>
<keyword evidence="2" id="KW-1185">Reference proteome</keyword>
<comment type="caution">
    <text evidence="1">The sequence shown here is derived from an EMBL/GenBank/DDBJ whole genome shotgun (WGS) entry which is preliminary data.</text>
</comment>
<evidence type="ECO:0000313" key="1">
    <source>
        <dbReference type="EMBL" id="KAJ0963041.1"/>
    </source>
</evidence>
<sequence>MTLGFPTFEDELPEGFYGVGGGQGRRLGRGREVAAQESMNYQIEHGQALQNEGKWTAIFVCWLLGNR</sequence>
<name>A0A9D5BYN7_9LILI</name>
<protein>
    <submittedName>
        <fullName evidence="1">Uncharacterized protein</fullName>
    </submittedName>
</protein>
<gene>
    <name evidence="1" type="ORF">J5N97_028163</name>
</gene>
<evidence type="ECO:0000313" key="2">
    <source>
        <dbReference type="Proteomes" id="UP001085076"/>
    </source>
</evidence>
<dbReference type="AlphaFoldDB" id="A0A9D5BYN7"/>
<proteinExistence type="predicted"/>
<accession>A0A9D5BYN7</accession>
<reference evidence="1" key="1">
    <citation type="submission" date="2021-03" db="EMBL/GenBank/DDBJ databases">
        <authorList>
            <person name="Li Z."/>
            <person name="Yang C."/>
        </authorList>
    </citation>
    <scope>NUCLEOTIDE SEQUENCE</scope>
    <source>
        <strain evidence="1">Dzin_1.0</strain>
        <tissue evidence="1">Leaf</tissue>
    </source>
</reference>
<dbReference type="EMBL" id="JAGGNH010000009">
    <property type="protein sequence ID" value="KAJ0963041.1"/>
    <property type="molecule type" value="Genomic_DNA"/>
</dbReference>
<dbReference type="Proteomes" id="UP001085076">
    <property type="component" value="Miscellaneous, Linkage group lg09"/>
</dbReference>